<reference evidence="2 3" key="1">
    <citation type="journal article" date="2013" name="Nat. Commun.">
        <title>The evolution and pathogenic mechanisms of the rice sheath blight pathogen.</title>
        <authorList>
            <person name="Zheng A."/>
            <person name="Lin R."/>
            <person name="Xu L."/>
            <person name="Qin P."/>
            <person name="Tang C."/>
            <person name="Ai P."/>
            <person name="Zhang D."/>
            <person name="Liu Y."/>
            <person name="Sun Z."/>
            <person name="Feng H."/>
            <person name="Wang Y."/>
            <person name="Chen Y."/>
            <person name="Liang X."/>
            <person name="Fu R."/>
            <person name="Li Q."/>
            <person name="Zhang J."/>
            <person name="Yu X."/>
            <person name="Xie Z."/>
            <person name="Ding L."/>
            <person name="Guan P."/>
            <person name="Tang J."/>
            <person name="Liang Y."/>
            <person name="Wang S."/>
            <person name="Deng Q."/>
            <person name="Li S."/>
            <person name="Zhu J."/>
            <person name="Wang L."/>
            <person name="Liu H."/>
            <person name="Li P."/>
        </authorList>
    </citation>
    <scope>NUCLEOTIDE SEQUENCE [LARGE SCALE GENOMIC DNA]</scope>
    <source>
        <strain evidence="3">AG-1 IA</strain>
    </source>
</reference>
<dbReference type="EMBL" id="AFRT01000601">
    <property type="protein sequence ID" value="ELU43176.1"/>
    <property type="molecule type" value="Genomic_DNA"/>
</dbReference>
<comment type="caution">
    <text evidence="2">The sequence shown here is derived from an EMBL/GenBank/DDBJ whole genome shotgun (WGS) entry which is preliminary data.</text>
</comment>
<dbReference type="AlphaFoldDB" id="L8WYL1"/>
<protein>
    <submittedName>
        <fullName evidence="2">Ecl1 domain-containing protein</fullName>
    </submittedName>
</protein>
<gene>
    <name evidence="2" type="ORF">AG1IA_02768</name>
</gene>
<evidence type="ECO:0000313" key="3">
    <source>
        <dbReference type="Proteomes" id="UP000011668"/>
    </source>
</evidence>
<dbReference type="OrthoDB" id="3365472at2759"/>
<dbReference type="HOGENOM" id="CLU_1176089_0_0_1"/>
<feature type="compositionally biased region" description="Polar residues" evidence="1">
    <location>
        <begin position="146"/>
        <end position="158"/>
    </location>
</feature>
<accession>L8WYL1</accession>
<organism evidence="2 3">
    <name type="scientific">Thanatephorus cucumeris (strain AG1-IA)</name>
    <name type="common">Rice sheath blight fungus</name>
    <name type="synonym">Rhizoctonia solani</name>
    <dbReference type="NCBI Taxonomy" id="983506"/>
    <lineage>
        <taxon>Eukaryota</taxon>
        <taxon>Fungi</taxon>
        <taxon>Dikarya</taxon>
        <taxon>Basidiomycota</taxon>
        <taxon>Agaricomycotina</taxon>
        <taxon>Agaricomycetes</taxon>
        <taxon>Cantharellales</taxon>
        <taxon>Ceratobasidiaceae</taxon>
        <taxon>Rhizoctonia</taxon>
        <taxon>Rhizoctonia solani AG-1</taxon>
    </lineage>
</organism>
<dbReference type="Proteomes" id="UP000011668">
    <property type="component" value="Unassembled WGS sequence"/>
</dbReference>
<evidence type="ECO:0000256" key="1">
    <source>
        <dbReference type="SAM" id="MobiDB-lite"/>
    </source>
</evidence>
<name>L8WYL1_THACA</name>
<feature type="region of interest" description="Disordered" evidence="1">
    <location>
        <begin position="122"/>
        <end position="173"/>
    </location>
</feature>
<keyword evidence="3" id="KW-1185">Reference proteome</keyword>
<proteinExistence type="predicted"/>
<sequence length="236" mass="26037">MIGPEKKHIGWEEAKGPEIWMNTTSVSTTPIFPCSHSVLLTPGRWRTGPTNHGNWATETYPVSIWRFETSCEYPLVNHRVTCTRDKVQPSAMDALDLDTSYCIVCNQFIWPERYQVAVEGSAPAPAPVSPTDTSTLRATKKPVGRTTRTNPQRKQTQPPLRRNASTRRAPTLPPLEAAIETSATKVRTVISQGPAPIYCSDACRSHDVESGNRAETSLKTLATWTPTIAMPVTSHA</sequence>
<evidence type="ECO:0000313" key="2">
    <source>
        <dbReference type="EMBL" id="ELU43176.1"/>
    </source>
</evidence>